<feature type="transmembrane region" description="Helical" evidence="1">
    <location>
        <begin position="94"/>
        <end position="116"/>
    </location>
</feature>
<dbReference type="SUPFAM" id="SSF141868">
    <property type="entry name" value="EAL domain-like"/>
    <property type="match status" value="1"/>
</dbReference>
<accession>A0ABT7Q6I1</accession>
<feature type="transmembrane region" description="Helical" evidence="1">
    <location>
        <begin position="40"/>
        <end position="58"/>
    </location>
</feature>
<dbReference type="SMART" id="SM00267">
    <property type="entry name" value="GGDEF"/>
    <property type="match status" value="1"/>
</dbReference>
<dbReference type="PANTHER" id="PTHR44757">
    <property type="entry name" value="DIGUANYLATE CYCLASE DGCP"/>
    <property type="match status" value="1"/>
</dbReference>
<keyword evidence="1" id="KW-0472">Membrane</keyword>
<dbReference type="Pfam" id="PF00990">
    <property type="entry name" value="GGDEF"/>
    <property type="match status" value="1"/>
</dbReference>
<dbReference type="InterPro" id="IPR043128">
    <property type="entry name" value="Rev_trsase/Diguanyl_cyclase"/>
</dbReference>
<dbReference type="SMART" id="SM00052">
    <property type="entry name" value="EAL"/>
    <property type="match status" value="1"/>
</dbReference>
<dbReference type="EMBL" id="JAOPLU010000001">
    <property type="protein sequence ID" value="MDM5129538.1"/>
    <property type="molecule type" value="Genomic_DNA"/>
</dbReference>
<dbReference type="NCBIfam" id="TIGR00254">
    <property type="entry name" value="GGDEF"/>
    <property type="match status" value="1"/>
</dbReference>
<dbReference type="PROSITE" id="PS50883">
    <property type="entry name" value="EAL"/>
    <property type="match status" value="1"/>
</dbReference>
<keyword evidence="1" id="KW-1133">Transmembrane helix</keyword>
<feature type="transmembrane region" description="Helical" evidence="1">
    <location>
        <begin position="136"/>
        <end position="157"/>
    </location>
</feature>
<reference evidence="4" key="1">
    <citation type="submission" date="2024-05" db="EMBL/GenBank/DDBJ databases">
        <title>WGS of Aeromonas isolates.</title>
        <authorList>
            <person name="Lee H."/>
        </authorList>
    </citation>
    <scope>NUCLEOTIDE SEQUENCE</scope>
    <source>
        <strain evidence="4">LP308</strain>
    </source>
</reference>
<dbReference type="Gene3D" id="3.20.20.450">
    <property type="entry name" value="EAL domain"/>
    <property type="match status" value="1"/>
</dbReference>
<feature type="transmembrane region" description="Helical" evidence="1">
    <location>
        <begin position="196"/>
        <end position="214"/>
    </location>
</feature>
<feature type="domain" description="EAL" evidence="2">
    <location>
        <begin position="476"/>
        <end position="721"/>
    </location>
</feature>
<feature type="transmembrane region" description="Helical" evidence="1">
    <location>
        <begin position="244"/>
        <end position="262"/>
    </location>
</feature>
<dbReference type="Pfam" id="PF00563">
    <property type="entry name" value="EAL"/>
    <property type="match status" value="1"/>
</dbReference>
<dbReference type="Gene3D" id="3.30.70.270">
    <property type="match status" value="1"/>
</dbReference>
<keyword evidence="5" id="KW-1185">Reference proteome</keyword>
<organism evidence="4 5">
    <name type="scientific">Aeromonas piscicola</name>
    <dbReference type="NCBI Taxonomy" id="600645"/>
    <lineage>
        <taxon>Bacteria</taxon>
        <taxon>Pseudomonadati</taxon>
        <taxon>Pseudomonadota</taxon>
        <taxon>Gammaproteobacteria</taxon>
        <taxon>Aeromonadales</taxon>
        <taxon>Aeromonadaceae</taxon>
        <taxon>Aeromonas</taxon>
    </lineage>
</organism>
<evidence type="ECO:0000259" key="2">
    <source>
        <dbReference type="PROSITE" id="PS50883"/>
    </source>
</evidence>
<feature type="transmembrane region" description="Helical" evidence="1">
    <location>
        <begin position="220"/>
        <end position="239"/>
    </location>
</feature>
<dbReference type="PROSITE" id="PS50887">
    <property type="entry name" value="GGDEF"/>
    <property type="match status" value="1"/>
</dbReference>
<dbReference type="InterPro" id="IPR001633">
    <property type="entry name" value="EAL_dom"/>
</dbReference>
<dbReference type="RefSeq" id="WP_290040330.1">
    <property type="nucleotide sequence ID" value="NZ_JAOPLU010000001.1"/>
</dbReference>
<evidence type="ECO:0000259" key="3">
    <source>
        <dbReference type="PROSITE" id="PS50887"/>
    </source>
</evidence>
<protein>
    <submittedName>
        <fullName evidence="4">EAL domain-containing protein</fullName>
    </submittedName>
</protein>
<dbReference type="InterPro" id="IPR035919">
    <property type="entry name" value="EAL_sf"/>
</dbReference>
<dbReference type="SUPFAM" id="SSF55073">
    <property type="entry name" value="Nucleotide cyclase"/>
    <property type="match status" value="1"/>
</dbReference>
<feature type="transmembrane region" description="Helical" evidence="1">
    <location>
        <begin position="163"/>
        <end position="184"/>
    </location>
</feature>
<dbReference type="CDD" id="cd01948">
    <property type="entry name" value="EAL"/>
    <property type="match status" value="1"/>
</dbReference>
<dbReference type="Proteomes" id="UP001168109">
    <property type="component" value="Unassembled WGS sequence"/>
</dbReference>
<dbReference type="InterPro" id="IPR000160">
    <property type="entry name" value="GGDEF_dom"/>
</dbReference>
<evidence type="ECO:0000313" key="4">
    <source>
        <dbReference type="EMBL" id="MDM5129538.1"/>
    </source>
</evidence>
<evidence type="ECO:0000313" key="5">
    <source>
        <dbReference type="Proteomes" id="UP001168109"/>
    </source>
</evidence>
<evidence type="ECO:0000256" key="1">
    <source>
        <dbReference type="SAM" id="Phobius"/>
    </source>
</evidence>
<feature type="transmembrane region" description="Helical" evidence="1">
    <location>
        <begin position="65"/>
        <end position="82"/>
    </location>
</feature>
<dbReference type="InterPro" id="IPR052155">
    <property type="entry name" value="Biofilm_reg_signaling"/>
</dbReference>
<dbReference type="CDD" id="cd01949">
    <property type="entry name" value="GGDEF"/>
    <property type="match status" value="1"/>
</dbReference>
<gene>
    <name evidence="4" type="ORF">OB962_00775</name>
</gene>
<name>A0ABT7Q6I1_9GAMM</name>
<dbReference type="InterPro" id="IPR029787">
    <property type="entry name" value="Nucleotide_cyclase"/>
</dbReference>
<proteinExistence type="predicted"/>
<comment type="caution">
    <text evidence="4">The sequence shown here is derived from an EMBL/GenBank/DDBJ whole genome shotgun (WGS) entry which is preliminary data.</text>
</comment>
<feature type="domain" description="GGDEF" evidence="3">
    <location>
        <begin position="335"/>
        <end position="467"/>
    </location>
</feature>
<dbReference type="PANTHER" id="PTHR44757:SF2">
    <property type="entry name" value="BIOFILM ARCHITECTURE MAINTENANCE PROTEIN MBAA"/>
    <property type="match status" value="1"/>
</dbReference>
<sequence length="738" mass="83382">MSAIKNTTLVIALCALTLCNILYQAVFHTLTNDGHHHSEYSIIWAPNAYLVFFLWAFGRYIHKSISLISIFMTVIGFNLLYFSSQNYPIGMGSYWSSLIMYAVNNTVFIIGFLFVLNFWQSSASFFSKDNEVLSFLWLHFGGALCTLIASVSVLVFPSSSEKLVYQLFAANLMAFTFFTSYLFLSEQFIPDNKNIKMMNFSLLVSLSSIVFYIVNEFFHTLSKETFALILMASFICLFIRTRPYVRIVVAALLSALFAAVNVALDLSLYDFILFYSICISTSIILIMRKKETHIIHALQKMVDELRKSKLIDPLTGLLNREGFKNVLSEKCNSNKEFLVAYADLDKFKEINDFMGHAAGDLVLKISSARMSSILGMNSPVARLGGDEFAFVIPGDKSVALLRCQELIEKITQPIALGERTFSIGISIGVSSYPHQATALEELLDKADMAMYAAKCSHDRAPVYFEEKMDCRKSHETFYLQRTFNIDLMLGECYAVFQPLHDIQQGGIKSFEALLRHPNLSTVDIIQWAEDYGHMNALFELMVQCAANFILKSGYPVTVNISPSQIIFNGGMIRNFMEKVIIEYKLPRNTLNLEVTESVPIVEQSVFMNAVGQVKELGVEVYLDDFGTGYAFFSTLSMGAFDAIKIDRNLVSGINKSLSMQRLLNSILTYANEAGMYVIAEGVEEEDELLVLKNLGVKYVQGYYFSKPMKEDAMLSYIENWHATNEEDISRYKLNSYAT</sequence>
<keyword evidence="1" id="KW-0812">Transmembrane</keyword>